<keyword evidence="1" id="KW-0812">Transmembrane</keyword>
<gene>
    <name evidence="2" type="ORF">Ga0074812_14830</name>
</gene>
<keyword evidence="1" id="KW-1133">Transmembrane helix</keyword>
<reference evidence="3" key="1">
    <citation type="submission" date="2015-11" db="EMBL/GenBank/DDBJ databases">
        <authorList>
            <person name="Varghese N."/>
        </authorList>
    </citation>
    <scope>NUCLEOTIDE SEQUENCE [LARGE SCALE GENOMIC DNA]</scope>
    <source>
        <strain evidence="3">DSM 45899</strain>
    </source>
</reference>
<keyword evidence="1" id="KW-0472">Membrane</keyword>
<dbReference type="AlphaFoldDB" id="A0A0S4R0C9"/>
<proteinExistence type="predicted"/>
<evidence type="ECO:0000313" key="3">
    <source>
        <dbReference type="Proteomes" id="UP000198802"/>
    </source>
</evidence>
<organism evidence="2 3">
    <name type="scientific">Parafrankia irregularis</name>
    <dbReference type="NCBI Taxonomy" id="795642"/>
    <lineage>
        <taxon>Bacteria</taxon>
        <taxon>Bacillati</taxon>
        <taxon>Actinomycetota</taxon>
        <taxon>Actinomycetes</taxon>
        <taxon>Frankiales</taxon>
        <taxon>Frankiaceae</taxon>
        <taxon>Parafrankia</taxon>
    </lineage>
</organism>
<dbReference type="EMBL" id="FAOZ01000048">
    <property type="protein sequence ID" value="CUU60830.1"/>
    <property type="molecule type" value="Genomic_DNA"/>
</dbReference>
<accession>A0A0S4R0C9</accession>
<keyword evidence="3" id="KW-1185">Reference proteome</keyword>
<dbReference type="Proteomes" id="UP000198802">
    <property type="component" value="Unassembled WGS sequence"/>
</dbReference>
<evidence type="ECO:0000256" key="1">
    <source>
        <dbReference type="SAM" id="Phobius"/>
    </source>
</evidence>
<name>A0A0S4R0C9_9ACTN</name>
<feature type="transmembrane region" description="Helical" evidence="1">
    <location>
        <begin position="175"/>
        <end position="198"/>
    </location>
</feature>
<feature type="transmembrane region" description="Helical" evidence="1">
    <location>
        <begin position="88"/>
        <end position="109"/>
    </location>
</feature>
<sequence length="199" mass="20809">MGESAESAESAIAALEAAAGEGQHAPARVRVHRTSRTLPAPWTATVRSRLLESEAVAAPPAEVAGMARYIATGPWCAGYALRLRRVAVVWLMVVAVPTAGAAYRLAWLLHGGLGARVLWTEGTAGPGEGRVQRWLATHHRRPPALADVADVAGERGTHPAVTTAVLAATAACYGAAWLAARPGRVGAVLFLLLIFVIFL</sequence>
<protein>
    <submittedName>
        <fullName evidence="2">Uncharacterized protein</fullName>
    </submittedName>
</protein>
<evidence type="ECO:0000313" key="2">
    <source>
        <dbReference type="EMBL" id="CUU60830.1"/>
    </source>
</evidence>